<feature type="chain" id="PRO_5044795238" description="DOMON domain-containing protein" evidence="6">
    <location>
        <begin position="32"/>
        <end position="262"/>
    </location>
</feature>
<sequence length="262" mass="26154">MASATQLHRGATLLLLSAVLLLASSMSAVGAGSCADDKLPANRSYAHCAALSPLGATLHWTYDAKAALLSLAFVAAPPTNGSTGGWVAWALNPTGAGMKGAQALVAFKRGNPPAFVVNTYNLTGHRALGGDPTPIAFAATDLAADESGGEMRLYGKLQLRPGMDVVNHIWNVGSTVADGAPVKHALAQENLDARGKLALSAGTVFGPAPAPAPGRSSAKNSSSGGAAPPPPAGAETTAEAAAAATYVSAPVLMLLAFAGFFA</sequence>
<evidence type="ECO:0000256" key="6">
    <source>
        <dbReference type="SAM" id="SignalP"/>
    </source>
</evidence>
<feature type="domain" description="DOMON" evidence="7">
    <location>
        <begin position="54"/>
        <end position="173"/>
    </location>
</feature>
<name>A0ABC9G6R7_9POAL</name>
<feature type="region of interest" description="Disordered" evidence="5">
    <location>
        <begin position="208"/>
        <end position="234"/>
    </location>
</feature>
<evidence type="ECO:0000256" key="3">
    <source>
        <dbReference type="ARBA" id="ARBA00022729"/>
    </source>
</evidence>
<feature type="compositionally biased region" description="Low complexity" evidence="5">
    <location>
        <begin position="213"/>
        <end position="226"/>
    </location>
</feature>
<dbReference type="PROSITE" id="PS50836">
    <property type="entry name" value="DOMON"/>
    <property type="match status" value="1"/>
</dbReference>
<dbReference type="PANTHER" id="PTHR23130">
    <property type="entry name" value="CYTOCHROME B561 AND DOMON DOMAIN-CONTAINING PROTEIN"/>
    <property type="match status" value="1"/>
</dbReference>
<dbReference type="CDD" id="cd09629">
    <property type="entry name" value="DOMON_CIL1_like"/>
    <property type="match status" value="1"/>
</dbReference>
<dbReference type="PANTHER" id="PTHR23130:SF192">
    <property type="entry name" value="OS09G0501100 PROTEIN"/>
    <property type="match status" value="1"/>
</dbReference>
<keyword evidence="4" id="KW-0472">Membrane</keyword>
<reference evidence="8 9" key="2">
    <citation type="submission" date="2024-10" db="EMBL/GenBank/DDBJ databases">
        <authorList>
            <person name="Ryan C."/>
        </authorList>
    </citation>
    <scope>NUCLEOTIDE SEQUENCE [LARGE SCALE GENOMIC DNA]</scope>
</reference>
<reference evidence="9" key="1">
    <citation type="submission" date="2024-06" db="EMBL/GenBank/DDBJ databases">
        <authorList>
            <person name="Ryan C."/>
        </authorList>
    </citation>
    <scope>NUCLEOTIDE SEQUENCE [LARGE SCALE GENOMIC DNA]</scope>
</reference>
<comment type="subcellular location">
    <subcellularLocation>
        <location evidence="1">Membrane</location>
    </subcellularLocation>
</comment>
<organism evidence="8 9">
    <name type="scientific">Urochloa decumbens</name>
    <dbReference type="NCBI Taxonomy" id="240449"/>
    <lineage>
        <taxon>Eukaryota</taxon>
        <taxon>Viridiplantae</taxon>
        <taxon>Streptophyta</taxon>
        <taxon>Embryophyta</taxon>
        <taxon>Tracheophyta</taxon>
        <taxon>Spermatophyta</taxon>
        <taxon>Magnoliopsida</taxon>
        <taxon>Liliopsida</taxon>
        <taxon>Poales</taxon>
        <taxon>Poaceae</taxon>
        <taxon>PACMAD clade</taxon>
        <taxon>Panicoideae</taxon>
        <taxon>Panicodae</taxon>
        <taxon>Paniceae</taxon>
        <taxon>Melinidinae</taxon>
        <taxon>Urochloa</taxon>
    </lineage>
</organism>
<evidence type="ECO:0000256" key="1">
    <source>
        <dbReference type="ARBA" id="ARBA00004370"/>
    </source>
</evidence>
<protein>
    <recommendedName>
        <fullName evidence="7">DOMON domain-containing protein</fullName>
    </recommendedName>
</protein>
<keyword evidence="3 6" id="KW-0732">Signal</keyword>
<dbReference type="GO" id="GO:0016020">
    <property type="term" value="C:membrane"/>
    <property type="evidence" value="ECO:0007669"/>
    <property type="project" value="UniProtKB-SubCell"/>
</dbReference>
<dbReference type="InterPro" id="IPR005018">
    <property type="entry name" value="DOMON_domain"/>
</dbReference>
<evidence type="ECO:0000256" key="4">
    <source>
        <dbReference type="ARBA" id="ARBA00023136"/>
    </source>
</evidence>
<evidence type="ECO:0000313" key="9">
    <source>
        <dbReference type="Proteomes" id="UP001497457"/>
    </source>
</evidence>
<keyword evidence="2" id="KW-0813">Transport</keyword>
<evidence type="ECO:0000313" key="8">
    <source>
        <dbReference type="EMBL" id="CAL5087518.1"/>
    </source>
</evidence>
<evidence type="ECO:0000259" key="7">
    <source>
        <dbReference type="PROSITE" id="PS50836"/>
    </source>
</evidence>
<keyword evidence="9" id="KW-1185">Reference proteome</keyword>
<gene>
    <name evidence="8" type="ORF">URODEC1_LOCUS112254</name>
</gene>
<accession>A0ABC9G6R7</accession>
<dbReference type="Pfam" id="PF04526">
    <property type="entry name" value="DUF568"/>
    <property type="match status" value="1"/>
</dbReference>
<feature type="signal peptide" evidence="6">
    <location>
        <begin position="1"/>
        <end position="31"/>
    </location>
</feature>
<dbReference type="EMBL" id="OZ075118">
    <property type="protein sequence ID" value="CAL5087518.1"/>
    <property type="molecule type" value="Genomic_DNA"/>
</dbReference>
<evidence type="ECO:0000256" key="2">
    <source>
        <dbReference type="ARBA" id="ARBA00022448"/>
    </source>
</evidence>
<evidence type="ECO:0000256" key="5">
    <source>
        <dbReference type="SAM" id="MobiDB-lite"/>
    </source>
</evidence>
<dbReference type="Proteomes" id="UP001497457">
    <property type="component" value="Chromosome 8b"/>
</dbReference>
<dbReference type="InterPro" id="IPR045265">
    <property type="entry name" value="AIR12_DOMON"/>
</dbReference>
<proteinExistence type="predicted"/>
<dbReference type="AlphaFoldDB" id="A0ABC9G6R7"/>